<dbReference type="GO" id="GO:0019303">
    <property type="term" value="P:D-ribose catabolic process"/>
    <property type="evidence" value="ECO:0007669"/>
    <property type="project" value="UniProtKB-UniRule"/>
</dbReference>
<dbReference type="PRINTS" id="PR00990">
    <property type="entry name" value="RIBOKINASE"/>
</dbReference>
<feature type="binding site" evidence="9">
    <location>
        <begin position="11"/>
        <end position="13"/>
    </location>
    <ligand>
        <name>substrate</name>
    </ligand>
</feature>
<keyword evidence="6 9" id="KW-0460">Magnesium</keyword>
<dbReference type="InterPro" id="IPR011611">
    <property type="entry name" value="PfkB_dom"/>
</dbReference>
<dbReference type="CDD" id="cd01174">
    <property type="entry name" value="ribokinase"/>
    <property type="match status" value="1"/>
</dbReference>
<dbReference type="AlphaFoldDB" id="A0A6N7XRT9"/>
<evidence type="ECO:0000256" key="2">
    <source>
        <dbReference type="ARBA" id="ARBA00022723"/>
    </source>
</evidence>
<gene>
    <name evidence="9" type="primary">rbsK</name>
    <name evidence="11" type="ORF">FYJ68_05910</name>
</gene>
<dbReference type="Pfam" id="PF00294">
    <property type="entry name" value="PfkB"/>
    <property type="match status" value="1"/>
</dbReference>
<evidence type="ECO:0000256" key="7">
    <source>
        <dbReference type="ARBA" id="ARBA00022958"/>
    </source>
</evidence>
<dbReference type="InterPro" id="IPR002139">
    <property type="entry name" value="Ribo/fructo_kinase"/>
</dbReference>
<keyword evidence="12" id="KW-1185">Reference proteome</keyword>
<keyword evidence="7 9" id="KW-0630">Potassium</keyword>
<keyword evidence="5 9" id="KW-0067">ATP-binding</keyword>
<feature type="binding site" evidence="9">
    <location>
        <position position="246"/>
    </location>
    <ligand>
        <name>K(+)</name>
        <dbReference type="ChEBI" id="CHEBI:29103"/>
    </ligand>
</feature>
<comment type="caution">
    <text evidence="9">Lacks conserved residue(s) required for the propagation of feature annotation.</text>
</comment>
<keyword evidence="9" id="KW-0963">Cytoplasm</keyword>
<comment type="cofactor">
    <cofactor evidence="9">
        <name>Mg(2+)</name>
        <dbReference type="ChEBI" id="CHEBI:18420"/>
    </cofactor>
    <text evidence="9">Requires a divalent cation, most likely magnesium in vivo, as an electrophilic catalyst to aid phosphoryl group transfer. It is the chelate of the metal and the nucleotide that is the actual substrate.</text>
</comment>
<reference evidence="11 12" key="1">
    <citation type="submission" date="2019-08" db="EMBL/GenBank/DDBJ databases">
        <title>In-depth cultivation of the pig gut microbiome towards novel bacterial diversity and tailored functional studies.</title>
        <authorList>
            <person name="Wylensek D."/>
            <person name="Hitch T.C.A."/>
            <person name="Clavel T."/>
        </authorList>
    </citation>
    <scope>NUCLEOTIDE SEQUENCE [LARGE SCALE GENOMIC DNA]</scope>
    <source>
        <strain evidence="11 12">CA-Schmier-601-WT-1</strain>
    </source>
</reference>
<organism evidence="11 12">
    <name type="scientific">Olsenella porci</name>
    <dbReference type="NCBI Taxonomy" id="2652279"/>
    <lineage>
        <taxon>Bacteria</taxon>
        <taxon>Bacillati</taxon>
        <taxon>Actinomycetota</taxon>
        <taxon>Coriobacteriia</taxon>
        <taxon>Coriobacteriales</taxon>
        <taxon>Atopobiaceae</taxon>
        <taxon>Olsenella</taxon>
    </lineage>
</organism>
<comment type="function">
    <text evidence="9">Catalyzes the phosphorylation of ribose at O-5 in a reaction requiring ATP and magnesium. The resulting D-ribose-5-phosphate can then be used either for sythesis of nucleotides, histidine, and tryptophan, or as a component of the pentose phosphate pathway.</text>
</comment>
<feature type="binding site" evidence="9">
    <location>
        <position position="287"/>
    </location>
    <ligand>
        <name>K(+)</name>
        <dbReference type="ChEBI" id="CHEBI:29103"/>
    </ligand>
</feature>
<keyword evidence="2 9" id="KW-0479">Metal-binding</keyword>
<sequence>MAKVIVFGSLNMDISVECDDFPKRGETITGGGLLMTPGGKGTCQAVECARMGADTFMVGKVGDDQYGRQIVAALTKHGVSPMNVSITRRAATGVALITRAKGDKTIVTDPGANYKMTYAEVRAAIHGLGQRGNIFLAQLGCDPDATFESIKCAKRNELYTVLNASPVQSLPLDLYPSLDLLCVNATECRSICGIAPMNDGSIKEAIDWFGERGVGSTVITLGSQGSATVIDGKLVKVPAYHVSVVDTTAAGDAYVGELVAHLAFDGTLEESMKYASAAAAICITRVGAQETMPRWDEVEEFVKMREQA</sequence>
<evidence type="ECO:0000313" key="12">
    <source>
        <dbReference type="Proteomes" id="UP000469325"/>
    </source>
</evidence>
<dbReference type="InterPro" id="IPR011877">
    <property type="entry name" value="Ribokinase"/>
</dbReference>
<dbReference type="PANTHER" id="PTHR10584:SF166">
    <property type="entry name" value="RIBOKINASE"/>
    <property type="match status" value="1"/>
</dbReference>
<comment type="subunit">
    <text evidence="9">Homodimer.</text>
</comment>
<name>A0A6N7XRT9_9ACTN</name>
<evidence type="ECO:0000313" key="11">
    <source>
        <dbReference type="EMBL" id="MST72639.1"/>
    </source>
</evidence>
<evidence type="ECO:0000256" key="6">
    <source>
        <dbReference type="ARBA" id="ARBA00022842"/>
    </source>
</evidence>
<evidence type="ECO:0000256" key="4">
    <source>
        <dbReference type="ARBA" id="ARBA00022777"/>
    </source>
</evidence>
<dbReference type="InterPro" id="IPR029056">
    <property type="entry name" value="Ribokinase-like"/>
</dbReference>
<comment type="caution">
    <text evidence="11">The sequence shown here is derived from an EMBL/GenBank/DDBJ whole genome shotgun (WGS) entry which is preliminary data.</text>
</comment>
<dbReference type="GO" id="GO:0005737">
    <property type="term" value="C:cytoplasm"/>
    <property type="evidence" value="ECO:0007669"/>
    <property type="project" value="UniProtKB-SubCell"/>
</dbReference>
<dbReference type="GO" id="GO:0004747">
    <property type="term" value="F:ribokinase activity"/>
    <property type="evidence" value="ECO:0007669"/>
    <property type="project" value="UniProtKB-UniRule"/>
</dbReference>
<dbReference type="GO" id="GO:0046872">
    <property type="term" value="F:metal ion binding"/>
    <property type="evidence" value="ECO:0007669"/>
    <property type="project" value="UniProtKB-KW"/>
</dbReference>
<keyword evidence="8 9" id="KW-0119">Carbohydrate metabolism</keyword>
<evidence type="ECO:0000256" key="1">
    <source>
        <dbReference type="ARBA" id="ARBA00022679"/>
    </source>
</evidence>
<evidence type="ECO:0000256" key="8">
    <source>
        <dbReference type="ARBA" id="ARBA00023277"/>
    </source>
</evidence>
<evidence type="ECO:0000256" key="3">
    <source>
        <dbReference type="ARBA" id="ARBA00022741"/>
    </source>
</evidence>
<comment type="pathway">
    <text evidence="9">Carbohydrate metabolism; D-ribose degradation; D-ribose 5-phosphate from beta-D-ribopyranose: step 2/2.</text>
</comment>
<dbReference type="EC" id="2.7.1.15" evidence="9"/>
<dbReference type="EMBL" id="VUNC01000004">
    <property type="protein sequence ID" value="MST72639.1"/>
    <property type="molecule type" value="Genomic_DNA"/>
</dbReference>
<feature type="active site" description="Proton acceptor" evidence="9">
    <location>
        <position position="252"/>
    </location>
</feature>
<feature type="domain" description="Carbohydrate kinase PfkB" evidence="10">
    <location>
        <begin position="1"/>
        <end position="293"/>
    </location>
</feature>
<evidence type="ECO:0000256" key="9">
    <source>
        <dbReference type="HAMAP-Rule" id="MF_01987"/>
    </source>
</evidence>
<keyword evidence="1 9" id="KW-0808">Transferase</keyword>
<comment type="subcellular location">
    <subcellularLocation>
        <location evidence="9">Cytoplasm</location>
    </subcellularLocation>
</comment>
<dbReference type="UniPathway" id="UPA00916">
    <property type="reaction ID" value="UER00889"/>
</dbReference>
<comment type="activity regulation">
    <text evidence="9">Activated by a monovalent cation that binds near, but not in, the active site. The most likely occupant of the site in vivo is potassium. Ion binding induces a conformational change that may alter substrate affinity.</text>
</comment>
<feature type="binding site" evidence="9">
    <location>
        <position position="285"/>
    </location>
    <ligand>
        <name>K(+)</name>
        <dbReference type="ChEBI" id="CHEBI:29103"/>
    </ligand>
</feature>
<evidence type="ECO:0000256" key="5">
    <source>
        <dbReference type="ARBA" id="ARBA00022840"/>
    </source>
</evidence>
<feature type="binding site" evidence="9">
    <location>
        <position position="184"/>
    </location>
    <ligand>
        <name>ATP</name>
        <dbReference type="ChEBI" id="CHEBI:30616"/>
    </ligand>
</feature>
<dbReference type="HAMAP" id="MF_01987">
    <property type="entry name" value="Ribokinase"/>
    <property type="match status" value="1"/>
</dbReference>
<dbReference type="RefSeq" id="WP_154434988.1">
    <property type="nucleotide sequence ID" value="NZ_VUNC01000004.1"/>
</dbReference>
<accession>A0A6N7XRT9</accession>
<comment type="similarity">
    <text evidence="9">Belongs to the carbohydrate kinase PfkB family. Ribokinase subfamily.</text>
</comment>
<dbReference type="Gene3D" id="3.40.1190.20">
    <property type="match status" value="1"/>
</dbReference>
<dbReference type="PANTHER" id="PTHR10584">
    <property type="entry name" value="SUGAR KINASE"/>
    <property type="match status" value="1"/>
</dbReference>
<feature type="binding site" evidence="9">
    <location>
        <position position="282"/>
    </location>
    <ligand>
        <name>K(+)</name>
        <dbReference type="ChEBI" id="CHEBI:29103"/>
    </ligand>
</feature>
<keyword evidence="3 9" id="KW-0547">Nucleotide-binding</keyword>
<protein>
    <recommendedName>
        <fullName evidence="9">Ribokinase</fullName>
        <shortName evidence="9">RK</shortName>
        <ecNumber evidence="9">2.7.1.15</ecNumber>
    </recommendedName>
</protein>
<feature type="binding site" evidence="9">
    <location>
        <begin position="251"/>
        <end position="252"/>
    </location>
    <ligand>
        <name>ATP</name>
        <dbReference type="ChEBI" id="CHEBI:30616"/>
    </ligand>
</feature>
<comment type="catalytic activity">
    <reaction evidence="9">
        <text>D-ribose + ATP = D-ribose 5-phosphate + ADP + H(+)</text>
        <dbReference type="Rhea" id="RHEA:13697"/>
        <dbReference type="ChEBI" id="CHEBI:15378"/>
        <dbReference type="ChEBI" id="CHEBI:30616"/>
        <dbReference type="ChEBI" id="CHEBI:47013"/>
        <dbReference type="ChEBI" id="CHEBI:78346"/>
        <dbReference type="ChEBI" id="CHEBI:456216"/>
        <dbReference type="EC" id="2.7.1.15"/>
    </reaction>
</comment>
<feature type="binding site" evidence="9">
    <location>
        <position position="252"/>
    </location>
    <ligand>
        <name>substrate</name>
    </ligand>
</feature>
<dbReference type="SUPFAM" id="SSF53613">
    <property type="entry name" value="Ribokinase-like"/>
    <property type="match status" value="1"/>
</dbReference>
<evidence type="ECO:0000259" key="10">
    <source>
        <dbReference type="Pfam" id="PF00294"/>
    </source>
</evidence>
<dbReference type="GO" id="GO:0005524">
    <property type="term" value="F:ATP binding"/>
    <property type="evidence" value="ECO:0007669"/>
    <property type="project" value="UniProtKB-UniRule"/>
</dbReference>
<feature type="binding site" evidence="9">
    <location>
        <position position="248"/>
    </location>
    <ligand>
        <name>K(+)</name>
        <dbReference type="ChEBI" id="CHEBI:29103"/>
    </ligand>
</feature>
<proteinExistence type="inferred from homology"/>
<feature type="binding site" evidence="9">
    <location>
        <begin position="220"/>
        <end position="225"/>
    </location>
    <ligand>
        <name>ATP</name>
        <dbReference type="ChEBI" id="CHEBI:30616"/>
    </ligand>
</feature>
<keyword evidence="4 9" id="KW-0418">Kinase</keyword>
<dbReference type="Proteomes" id="UP000469325">
    <property type="component" value="Unassembled WGS sequence"/>
</dbReference>